<reference evidence="4" key="1">
    <citation type="submission" date="2024-07" db="EMBL/GenBank/DDBJ databases">
        <title>Two chromosome-level genome assemblies of Korean endemic species Abeliophyllum distichum and Forsythia ovata (Oleaceae).</title>
        <authorList>
            <person name="Jang H."/>
        </authorList>
    </citation>
    <scope>NUCLEOTIDE SEQUENCE [LARGE SCALE GENOMIC DNA]</scope>
</reference>
<dbReference type="EMBL" id="JBFOLK010000006">
    <property type="protein sequence ID" value="KAL2504246.1"/>
    <property type="molecule type" value="Genomic_DNA"/>
</dbReference>
<dbReference type="InterPro" id="IPR015943">
    <property type="entry name" value="WD40/YVTN_repeat-like_dom_sf"/>
</dbReference>
<dbReference type="Proteomes" id="UP001604336">
    <property type="component" value="Unassembled WGS sequence"/>
</dbReference>
<dbReference type="PANTHER" id="PTHR18763:SF0">
    <property type="entry name" value="WD REPEAT-CONTAINING PROTEIN 18"/>
    <property type="match status" value="1"/>
</dbReference>
<evidence type="ECO:0000256" key="2">
    <source>
        <dbReference type="ARBA" id="ARBA00022737"/>
    </source>
</evidence>
<evidence type="ECO:0000256" key="1">
    <source>
        <dbReference type="ARBA" id="ARBA00022574"/>
    </source>
</evidence>
<evidence type="ECO:0000313" key="3">
    <source>
        <dbReference type="EMBL" id="KAL2504246.1"/>
    </source>
</evidence>
<dbReference type="InterPro" id="IPR011047">
    <property type="entry name" value="Quinoprotein_ADH-like_sf"/>
</dbReference>
<dbReference type="AlphaFoldDB" id="A0ABD1SU57"/>
<dbReference type="SUPFAM" id="SSF50998">
    <property type="entry name" value="Quinoprotein alcohol dehydrogenase-like"/>
    <property type="match status" value="1"/>
</dbReference>
<organism evidence="3 4">
    <name type="scientific">Abeliophyllum distichum</name>
    <dbReference type="NCBI Taxonomy" id="126358"/>
    <lineage>
        <taxon>Eukaryota</taxon>
        <taxon>Viridiplantae</taxon>
        <taxon>Streptophyta</taxon>
        <taxon>Embryophyta</taxon>
        <taxon>Tracheophyta</taxon>
        <taxon>Spermatophyta</taxon>
        <taxon>Magnoliopsida</taxon>
        <taxon>eudicotyledons</taxon>
        <taxon>Gunneridae</taxon>
        <taxon>Pentapetalae</taxon>
        <taxon>asterids</taxon>
        <taxon>lamiids</taxon>
        <taxon>Lamiales</taxon>
        <taxon>Oleaceae</taxon>
        <taxon>Forsythieae</taxon>
        <taxon>Abeliophyllum</taxon>
    </lineage>
</organism>
<proteinExistence type="predicted"/>
<keyword evidence="4" id="KW-1185">Reference proteome</keyword>
<name>A0ABD1SU57_9LAMI</name>
<protein>
    <submittedName>
        <fullName evidence="3">Protein ROOT INITIATION DEFECTIVE 3</fullName>
    </submittedName>
</protein>
<dbReference type="InterPro" id="IPR045227">
    <property type="entry name" value="WDR18/Ipi3/RID3"/>
</dbReference>
<keyword evidence="1" id="KW-0853">WD repeat</keyword>
<dbReference type="Gene3D" id="2.130.10.10">
    <property type="entry name" value="YVTN repeat-like/Quinoprotein amine dehydrogenase"/>
    <property type="match status" value="1"/>
</dbReference>
<evidence type="ECO:0000313" key="4">
    <source>
        <dbReference type="Proteomes" id="UP001604336"/>
    </source>
</evidence>
<dbReference type="PANTHER" id="PTHR18763">
    <property type="entry name" value="WD-REPEAT PROTEIN 18"/>
    <property type="match status" value="1"/>
</dbReference>
<gene>
    <name evidence="3" type="ORF">Adt_19867</name>
</gene>
<comment type="caution">
    <text evidence="3">The sequence shown here is derived from an EMBL/GenBank/DDBJ whole genome shotgun (WGS) entry which is preliminary data.</text>
</comment>
<accession>A0ABD1SU57</accession>
<keyword evidence="2" id="KW-0677">Repeat</keyword>
<sequence>METELVIASSPTDAGISCWNLHTGVEHLRYKTCSSPPHGLASIAGRFLASSQLREPKSSSSGSVLYWSWNKPQVEVKSFPAEPIKPLVSNSEGTYIVGGGISGDIYLWEAATGNLLNKWHAHYRGCELLGI</sequence>